<proteinExistence type="predicted"/>
<gene>
    <name evidence="2" type="ORF">EVJ58_g8252</name>
</gene>
<reference evidence="2 3" key="1">
    <citation type="submission" date="2019-01" db="EMBL/GenBank/DDBJ databases">
        <title>Genome sequencing of the rare red list fungi Fomitopsis rosea.</title>
        <authorList>
            <person name="Buettner E."/>
            <person name="Kellner H."/>
        </authorList>
    </citation>
    <scope>NUCLEOTIDE SEQUENCE [LARGE SCALE GENOMIC DNA]</scope>
    <source>
        <strain evidence="2 3">DSM 105464</strain>
    </source>
</reference>
<feature type="region of interest" description="Disordered" evidence="1">
    <location>
        <begin position="1"/>
        <end position="36"/>
    </location>
</feature>
<sequence length="240" mass="27182">MGDRSNRPQLATPPESPIRQRNPRDAPEPGPGERNDAEIFLMGALPKKEHQDALKRMFTDVDEELRTELQHMGLKGEELADKITERRTEYNNLFNGMIQMNGGTLPIYGNKPEPGDKIRTIDLPGSSYMIRLSDGGLRDIQQYLLDFVDRVSLAPVDVPDSYAIYRLTEGPGSSKYYRLQTWEEAIDPDASIQEGEGRYSVREGVTYRAEYPVDHFVEFIPPIGTERAENLVQVGEAVQR</sequence>
<comment type="caution">
    <text evidence="2">The sequence shown here is derived from an EMBL/GenBank/DDBJ whole genome shotgun (WGS) entry which is preliminary data.</text>
</comment>
<dbReference type="AlphaFoldDB" id="A0A4Y9Y223"/>
<organism evidence="2 3">
    <name type="scientific">Rhodofomes roseus</name>
    <dbReference type="NCBI Taxonomy" id="34475"/>
    <lineage>
        <taxon>Eukaryota</taxon>
        <taxon>Fungi</taxon>
        <taxon>Dikarya</taxon>
        <taxon>Basidiomycota</taxon>
        <taxon>Agaricomycotina</taxon>
        <taxon>Agaricomycetes</taxon>
        <taxon>Polyporales</taxon>
        <taxon>Rhodofomes</taxon>
    </lineage>
</organism>
<evidence type="ECO:0000313" key="2">
    <source>
        <dbReference type="EMBL" id="TFY55431.1"/>
    </source>
</evidence>
<protein>
    <submittedName>
        <fullName evidence="2">Uncharacterized protein</fullName>
    </submittedName>
</protein>
<evidence type="ECO:0000256" key="1">
    <source>
        <dbReference type="SAM" id="MobiDB-lite"/>
    </source>
</evidence>
<evidence type="ECO:0000313" key="3">
    <source>
        <dbReference type="Proteomes" id="UP000298390"/>
    </source>
</evidence>
<feature type="compositionally biased region" description="Basic and acidic residues" evidence="1">
    <location>
        <begin position="22"/>
        <end position="36"/>
    </location>
</feature>
<name>A0A4Y9Y223_9APHY</name>
<accession>A0A4Y9Y223</accession>
<dbReference type="EMBL" id="SEKV01000591">
    <property type="protein sequence ID" value="TFY55431.1"/>
    <property type="molecule type" value="Genomic_DNA"/>
</dbReference>
<dbReference type="Proteomes" id="UP000298390">
    <property type="component" value="Unassembled WGS sequence"/>
</dbReference>